<evidence type="ECO:0000313" key="2">
    <source>
        <dbReference type="Proteomes" id="UP001296776"/>
    </source>
</evidence>
<dbReference type="AlphaFoldDB" id="A0AAJ0U331"/>
<sequence length="65" mass="7195">MSEDNAAFCVTCERGSDLVPLMRLEYRGAPLWTCPEHLPILIHDPGRLVGKLAGAEQLRPAAHRD</sequence>
<protein>
    <submittedName>
        <fullName evidence="1">Uncharacterized protein</fullName>
    </submittedName>
</protein>
<proteinExistence type="predicted"/>
<evidence type="ECO:0000313" key="1">
    <source>
        <dbReference type="EMBL" id="MBK1704188.1"/>
    </source>
</evidence>
<comment type="caution">
    <text evidence="1">The sequence shown here is derived from an EMBL/GenBank/DDBJ whole genome shotgun (WGS) entry which is preliminary data.</text>
</comment>
<accession>A0AAJ0U331</accession>
<reference evidence="1" key="1">
    <citation type="submission" date="2017-08" db="EMBL/GenBank/DDBJ databases">
        <authorList>
            <person name="Imhoff J.F."/>
            <person name="Rahn T."/>
            <person name="Kuenzel S."/>
            <person name="Neulinger S.C."/>
        </authorList>
    </citation>
    <scope>NUCLEOTIDE SEQUENCE</scope>
    <source>
        <strain evidence="1">DSM 11080</strain>
    </source>
</reference>
<dbReference type="Proteomes" id="UP001296776">
    <property type="component" value="Unassembled WGS sequence"/>
</dbReference>
<keyword evidence="2" id="KW-1185">Reference proteome</keyword>
<reference evidence="1" key="2">
    <citation type="journal article" date="2020" name="Microorganisms">
        <title>Osmotic Adaptation and Compatible Solute Biosynthesis of Phototrophic Bacteria as Revealed from Genome Analyses.</title>
        <authorList>
            <person name="Imhoff J.F."/>
            <person name="Rahn T."/>
            <person name="Kunzel S."/>
            <person name="Keller A."/>
            <person name="Neulinger S.C."/>
        </authorList>
    </citation>
    <scope>NUCLEOTIDE SEQUENCE</scope>
    <source>
        <strain evidence="1">DSM 11080</strain>
    </source>
</reference>
<organism evidence="1 2">
    <name type="scientific">Halochromatium glycolicum</name>
    <dbReference type="NCBI Taxonomy" id="85075"/>
    <lineage>
        <taxon>Bacteria</taxon>
        <taxon>Pseudomonadati</taxon>
        <taxon>Pseudomonadota</taxon>
        <taxon>Gammaproteobacteria</taxon>
        <taxon>Chromatiales</taxon>
        <taxon>Chromatiaceae</taxon>
        <taxon>Halochromatium</taxon>
    </lineage>
</organism>
<dbReference type="RefSeq" id="WP_200345360.1">
    <property type="nucleotide sequence ID" value="NZ_NRSJ01000007.1"/>
</dbReference>
<gene>
    <name evidence="1" type="ORF">CKO40_06405</name>
</gene>
<dbReference type="EMBL" id="NRSJ01000007">
    <property type="protein sequence ID" value="MBK1704188.1"/>
    <property type="molecule type" value="Genomic_DNA"/>
</dbReference>
<name>A0AAJ0U331_9GAMM</name>